<dbReference type="GO" id="GO:0030170">
    <property type="term" value="F:pyridoxal phosphate binding"/>
    <property type="evidence" value="ECO:0007669"/>
    <property type="project" value="InterPro"/>
</dbReference>
<dbReference type="InterPro" id="IPR001926">
    <property type="entry name" value="TrpB-like_PALP"/>
</dbReference>
<dbReference type="EC" id="4.3.1.19" evidence="6"/>
<comment type="cofactor">
    <cofactor evidence="2">
        <name>pyridoxal 5'-phosphate</name>
        <dbReference type="ChEBI" id="CHEBI:597326"/>
    </cofactor>
</comment>
<keyword evidence="7" id="KW-0028">Amino-acid biosynthesis</keyword>
<dbReference type="Pfam" id="PF00291">
    <property type="entry name" value="PALP"/>
    <property type="match status" value="1"/>
</dbReference>
<dbReference type="GO" id="GO:0006565">
    <property type="term" value="P:L-serine catabolic process"/>
    <property type="evidence" value="ECO:0007669"/>
    <property type="project" value="TreeGrafter"/>
</dbReference>
<dbReference type="EMBL" id="UINC01000494">
    <property type="protein sequence ID" value="SUZ56326.1"/>
    <property type="molecule type" value="Genomic_DNA"/>
</dbReference>
<keyword evidence="8" id="KW-0412">Isoleucine biosynthesis</keyword>
<evidence type="ECO:0000256" key="11">
    <source>
        <dbReference type="ARBA" id="ARBA00023239"/>
    </source>
</evidence>
<reference evidence="15" key="1">
    <citation type="submission" date="2018-05" db="EMBL/GenBank/DDBJ databases">
        <authorList>
            <person name="Lanie J.A."/>
            <person name="Ng W.-L."/>
            <person name="Kazmierczak K.M."/>
            <person name="Andrzejewski T.M."/>
            <person name="Davidsen T.M."/>
            <person name="Wayne K.J."/>
            <person name="Tettelin H."/>
            <person name="Glass J.I."/>
            <person name="Rusch D."/>
            <person name="Podicherti R."/>
            <person name="Tsui H.-C.T."/>
            <person name="Winkler M.E."/>
        </authorList>
    </citation>
    <scope>NUCLEOTIDE SEQUENCE</scope>
</reference>
<comment type="pathway">
    <text evidence="3">Amino-acid biosynthesis; L-isoleucine biosynthesis; 2-oxobutanoate from L-threonine: step 1/1.</text>
</comment>
<dbReference type="GO" id="GO:0003941">
    <property type="term" value="F:L-serine ammonia-lyase activity"/>
    <property type="evidence" value="ECO:0007669"/>
    <property type="project" value="TreeGrafter"/>
</dbReference>
<keyword evidence="9" id="KW-0677">Repeat</keyword>
<dbReference type="SUPFAM" id="SSF53686">
    <property type="entry name" value="Tryptophan synthase beta subunit-like PLP-dependent enzymes"/>
    <property type="match status" value="1"/>
</dbReference>
<evidence type="ECO:0000256" key="10">
    <source>
        <dbReference type="ARBA" id="ARBA00022898"/>
    </source>
</evidence>
<comment type="subunit">
    <text evidence="5">Homotetramer.</text>
</comment>
<dbReference type="GO" id="GO:0006567">
    <property type="term" value="P:L-threonine catabolic process"/>
    <property type="evidence" value="ECO:0007669"/>
    <property type="project" value="TreeGrafter"/>
</dbReference>
<dbReference type="FunFam" id="3.40.50.1100:FF:000008">
    <property type="entry name" value="L-threonine dehydratase"/>
    <property type="match status" value="1"/>
</dbReference>
<dbReference type="FunFam" id="3.40.1020.10:FF:000001">
    <property type="entry name" value="L-threonine dehydratase"/>
    <property type="match status" value="1"/>
</dbReference>
<dbReference type="InterPro" id="IPR050147">
    <property type="entry name" value="Ser/Thr_Dehydratase"/>
</dbReference>
<name>A0A381NNZ8_9ZZZZ</name>
<evidence type="ECO:0000259" key="14">
    <source>
        <dbReference type="PROSITE" id="PS51672"/>
    </source>
</evidence>
<protein>
    <recommendedName>
        <fullName evidence="6">threonine ammonia-lyase</fullName>
        <ecNumber evidence="6">4.3.1.19</ecNumber>
    </recommendedName>
    <alternativeName>
        <fullName evidence="13">Threonine deaminase</fullName>
    </alternativeName>
</protein>
<dbReference type="InterPro" id="IPR045865">
    <property type="entry name" value="ACT-like_dom_sf"/>
</dbReference>
<evidence type="ECO:0000256" key="5">
    <source>
        <dbReference type="ARBA" id="ARBA00011881"/>
    </source>
</evidence>
<dbReference type="CDD" id="cd04906">
    <property type="entry name" value="ACT_ThrD-I_1"/>
    <property type="match status" value="1"/>
</dbReference>
<dbReference type="GO" id="GO:0009097">
    <property type="term" value="P:isoleucine biosynthetic process"/>
    <property type="evidence" value="ECO:0007669"/>
    <property type="project" value="UniProtKB-UniPathway"/>
</dbReference>
<evidence type="ECO:0000256" key="9">
    <source>
        <dbReference type="ARBA" id="ARBA00022737"/>
    </source>
</evidence>
<dbReference type="Gene3D" id="3.40.50.1100">
    <property type="match status" value="2"/>
</dbReference>
<dbReference type="NCBIfam" id="TIGR01124">
    <property type="entry name" value="ilvA_2Cterm"/>
    <property type="match status" value="1"/>
</dbReference>
<evidence type="ECO:0000256" key="7">
    <source>
        <dbReference type="ARBA" id="ARBA00022605"/>
    </source>
</evidence>
<evidence type="ECO:0000256" key="6">
    <source>
        <dbReference type="ARBA" id="ARBA00012096"/>
    </source>
</evidence>
<keyword evidence="12" id="KW-0100">Branched-chain amino acid biosynthesis</keyword>
<dbReference type="InterPro" id="IPR038110">
    <property type="entry name" value="TD_ACT-like_sf"/>
</dbReference>
<dbReference type="PROSITE" id="PS00165">
    <property type="entry name" value="DEHYDRATASE_SER_THR"/>
    <property type="match status" value="1"/>
</dbReference>
<sequence length="511" mass="56748">MIFAKSKKYLKKIEESSVYDVADITPLSLASHLTKETKNNIFLKREDLQPVFSFKLRGAYNKISYLKKIGTVERVITASAGNHAQGVAYSARKLRLKATIVMPVTSPSIKVSAVKNLGAQVVLVGDTYDEAYEHAIKLSKKPNYAFVHPYDDPDVIAGQGTIGKEILDQAGNDLDAVFVPVGGGGLLAGIGAYIKTLRPDVKIIGVEPEEAAGLYEALKANRIVTLKQVGLFVDGVAVKQVGKVTFPIIKEWVDEVVIVSVDEICAAIEDIFQETRTISEPAGALSLAGLKKLTKSKGWKNKNLVAINSGANLNFDRLSHIVERVQLGEKKEALLSVCIPEEKGSFRQFCKDLGKRMITEFNYRIDDEKEANIFVACRVNEGIKEKSRFIKDLRKKGYSPKDLSDNEMAKLHVKHMVGGRAPKDIISYGEEIFRVEFPERPGALMDFLSLLGDKWNITLFHYRNQGSAYGRVLVGFQANPKETEKLTKHLVKTGFPFWNESKNSAYLSFLE</sequence>
<dbReference type="PANTHER" id="PTHR48078:SF11">
    <property type="entry name" value="THREONINE DEHYDRATASE, MITOCHONDRIAL"/>
    <property type="match status" value="1"/>
</dbReference>
<evidence type="ECO:0000256" key="12">
    <source>
        <dbReference type="ARBA" id="ARBA00023304"/>
    </source>
</evidence>
<dbReference type="InterPro" id="IPR001721">
    <property type="entry name" value="TD_ACT-like"/>
</dbReference>
<feature type="domain" description="ACT-like" evidence="14">
    <location>
        <begin position="431"/>
        <end position="502"/>
    </location>
</feature>
<dbReference type="UniPathway" id="UPA00047">
    <property type="reaction ID" value="UER00054"/>
</dbReference>
<accession>A0A381NNZ8</accession>
<dbReference type="PROSITE" id="PS51672">
    <property type="entry name" value="ACT_LIKE"/>
    <property type="match status" value="2"/>
</dbReference>
<dbReference type="CDD" id="cd01562">
    <property type="entry name" value="Thr-dehyd"/>
    <property type="match status" value="1"/>
</dbReference>
<dbReference type="InterPro" id="IPR036052">
    <property type="entry name" value="TrpB-like_PALP_sf"/>
</dbReference>
<evidence type="ECO:0000256" key="8">
    <source>
        <dbReference type="ARBA" id="ARBA00022624"/>
    </source>
</evidence>
<dbReference type="AlphaFoldDB" id="A0A381NNZ8"/>
<keyword evidence="11" id="KW-0456">Lyase</keyword>
<dbReference type="CDD" id="cd04907">
    <property type="entry name" value="ACT_ThrD-I_2"/>
    <property type="match status" value="1"/>
</dbReference>
<keyword evidence="10" id="KW-0663">Pyridoxal phosphate</keyword>
<evidence type="ECO:0000256" key="2">
    <source>
        <dbReference type="ARBA" id="ARBA00001933"/>
    </source>
</evidence>
<dbReference type="Pfam" id="PF00585">
    <property type="entry name" value="Thr_dehydrat_C"/>
    <property type="match status" value="2"/>
</dbReference>
<gene>
    <name evidence="15" type="ORF">METZ01_LOCUS9180</name>
</gene>
<dbReference type="PANTHER" id="PTHR48078">
    <property type="entry name" value="THREONINE DEHYDRATASE, MITOCHONDRIAL-RELATED"/>
    <property type="match status" value="1"/>
</dbReference>
<dbReference type="InterPro" id="IPR000634">
    <property type="entry name" value="Ser/Thr_deHydtase_PyrdxlP-BS"/>
</dbReference>
<organism evidence="15">
    <name type="scientific">marine metagenome</name>
    <dbReference type="NCBI Taxonomy" id="408172"/>
    <lineage>
        <taxon>unclassified sequences</taxon>
        <taxon>metagenomes</taxon>
        <taxon>ecological metagenomes</taxon>
    </lineage>
</organism>
<dbReference type="SUPFAM" id="SSF55021">
    <property type="entry name" value="ACT-like"/>
    <property type="match status" value="2"/>
</dbReference>
<dbReference type="NCBIfam" id="NF006674">
    <property type="entry name" value="PRK09224.1"/>
    <property type="match status" value="1"/>
</dbReference>
<evidence type="ECO:0000313" key="15">
    <source>
        <dbReference type="EMBL" id="SUZ56326.1"/>
    </source>
</evidence>
<dbReference type="GO" id="GO:0004794">
    <property type="term" value="F:threonine deaminase activity"/>
    <property type="evidence" value="ECO:0007669"/>
    <property type="project" value="UniProtKB-EC"/>
</dbReference>
<dbReference type="Gene3D" id="3.40.1020.10">
    <property type="entry name" value="Biosynthetic Threonine Deaminase, Domain 3"/>
    <property type="match status" value="1"/>
</dbReference>
<evidence type="ECO:0000256" key="1">
    <source>
        <dbReference type="ARBA" id="ARBA00001274"/>
    </source>
</evidence>
<evidence type="ECO:0000256" key="13">
    <source>
        <dbReference type="ARBA" id="ARBA00031427"/>
    </source>
</evidence>
<dbReference type="InterPro" id="IPR005787">
    <property type="entry name" value="Thr_deHydtase_biosynth"/>
</dbReference>
<proteinExistence type="inferred from homology"/>
<evidence type="ECO:0000256" key="3">
    <source>
        <dbReference type="ARBA" id="ARBA00004810"/>
    </source>
</evidence>
<evidence type="ECO:0000256" key="4">
    <source>
        <dbReference type="ARBA" id="ARBA00010869"/>
    </source>
</evidence>
<comment type="similarity">
    <text evidence="4">Belongs to the serine/threonine dehydratase family.</text>
</comment>
<comment type="catalytic activity">
    <reaction evidence="1">
        <text>L-threonine = 2-oxobutanoate + NH4(+)</text>
        <dbReference type="Rhea" id="RHEA:22108"/>
        <dbReference type="ChEBI" id="CHEBI:16763"/>
        <dbReference type="ChEBI" id="CHEBI:28938"/>
        <dbReference type="ChEBI" id="CHEBI:57926"/>
        <dbReference type="EC" id="4.3.1.19"/>
    </reaction>
</comment>
<feature type="domain" description="ACT-like" evidence="14">
    <location>
        <begin position="333"/>
        <end position="405"/>
    </location>
</feature>